<evidence type="ECO:0000313" key="1">
    <source>
        <dbReference type="EMBL" id="JAE17998.1"/>
    </source>
</evidence>
<protein>
    <submittedName>
        <fullName evidence="1">Uncharacterized protein</fullName>
    </submittedName>
</protein>
<accession>A0A0A9GBF1</accession>
<dbReference type="AlphaFoldDB" id="A0A0A9GBF1"/>
<reference evidence="1" key="1">
    <citation type="submission" date="2014-09" db="EMBL/GenBank/DDBJ databases">
        <authorList>
            <person name="Magalhaes I.L.F."/>
            <person name="Oliveira U."/>
            <person name="Santos F.R."/>
            <person name="Vidigal T.H.D.A."/>
            <person name="Brescovit A.D."/>
            <person name="Santos A.J."/>
        </authorList>
    </citation>
    <scope>NUCLEOTIDE SEQUENCE</scope>
    <source>
        <tissue evidence="1">Shoot tissue taken approximately 20 cm above the soil surface</tissue>
    </source>
</reference>
<name>A0A0A9GBF1_ARUDO</name>
<proteinExistence type="predicted"/>
<sequence>MTSVIQLKYNYHLKCDIIKPIKVNKQYQNYMYIRC</sequence>
<organism evidence="1">
    <name type="scientific">Arundo donax</name>
    <name type="common">Giant reed</name>
    <name type="synonym">Donax arundinaceus</name>
    <dbReference type="NCBI Taxonomy" id="35708"/>
    <lineage>
        <taxon>Eukaryota</taxon>
        <taxon>Viridiplantae</taxon>
        <taxon>Streptophyta</taxon>
        <taxon>Embryophyta</taxon>
        <taxon>Tracheophyta</taxon>
        <taxon>Spermatophyta</taxon>
        <taxon>Magnoliopsida</taxon>
        <taxon>Liliopsida</taxon>
        <taxon>Poales</taxon>
        <taxon>Poaceae</taxon>
        <taxon>PACMAD clade</taxon>
        <taxon>Arundinoideae</taxon>
        <taxon>Arundineae</taxon>
        <taxon>Arundo</taxon>
    </lineage>
</organism>
<reference evidence="1" key="2">
    <citation type="journal article" date="2015" name="Data Brief">
        <title>Shoot transcriptome of the giant reed, Arundo donax.</title>
        <authorList>
            <person name="Barrero R.A."/>
            <person name="Guerrero F.D."/>
            <person name="Moolhuijzen P."/>
            <person name="Goolsby J.A."/>
            <person name="Tidwell J."/>
            <person name="Bellgard S.E."/>
            <person name="Bellgard M.I."/>
        </authorList>
    </citation>
    <scope>NUCLEOTIDE SEQUENCE</scope>
    <source>
        <tissue evidence="1">Shoot tissue taken approximately 20 cm above the soil surface</tissue>
    </source>
</reference>
<dbReference type="EMBL" id="GBRH01179898">
    <property type="protein sequence ID" value="JAE17998.1"/>
    <property type="molecule type" value="Transcribed_RNA"/>
</dbReference>